<accession>A0A0E9S1X2</accession>
<dbReference type="EMBL" id="GBXM01073168">
    <property type="protein sequence ID" value="JAH35409.1"/>
    <property type="molecule type" value="Transcribed_RNA"/>
</dbReference>
<name>A0A0E9S1X2_ANGAN</name>
<proteinExistence type="predicted"/>
<organism evidence="1">
    <name type="scientific">Anguilla anguilla</name>
    <name type="common">European freshwater eel</name>
    <name type="synonym">Muraena anguilla</name>
    <dbReference type="NCBI Taxonomy" id="7936"/>
    <lineage>
        <taxon>Eukaryota</taxon>
        <taxon>Metazoa</taxon>
        <taxon>Chordata</taxon>
        <taxon>Craniata</taxon>
        <taxon>Vertebrata</taxon>
        <taxon>Euteleostomi</taxon>
        <taxon>Actinopterygii</taxon>
        <taxon>Neopterygii</taxon>
        <taxon>Teleostei</taxon>
        <taxon>Anguilliformes</taxon>
        <taxon>Anguillidae</taxon>
        <taxon>Anguilla</taxon>
    </lineage>
</organism>
<protein>
    <submittedName>
        <fullName evidence="1">Uncharacterized protein</fullName>
    </submittedName>
</protein>
<sequence length="52" mass="5947">MSHSQQSMTELLKLFQTELLYIPANTCLNAQSKTLTLIIDRFLCGKTNSRDE</sequence>
<reference evidence="1" key="1">
    <citation type="submission" date="2014-11" db="EMBL/GenBank/DDBJ databases">
        <authorList>
            <person name="Amaro Gonzalez C."/>
        </authorList>
    </citation>
    <scope>NUCLEOTIDE SEQUENCE</scope>
</reference>
<dbReference type="AlphaFoldDB" id="A0A0E9S1X2"/>
<reference evidence="1" key="2">
    <citation type="journal article" date="2015" name="Fish Shellfish Immunol.">
        <title>Early steps in the European eel (Anguilla anguilla)-Vibrio vulnificus interaction in the gills: Role of the RtxA13 toxin.</title>
        <authorList>
            <person name="Callol A."/>
            <person name="Pajuelo D."/>
            <person name="Ebbesson L."/>
            <person name="Teles M."/>
            <person name="MacKenzie S."/>
            <person name="Amaro C."/>
        </authorList>
    </citation>
    <scope>NUCLEOTIDE SEQUENCE</scope>
</reference>
<evidence type="ECO:0000313" key="1">
    <source>
        <dbReference type="EMBL" id="JAH35409.1"/>
    </source>
</evidence>